<dbReference type="GO" id="GO:0000287">
    <property type="term" value="F:magnesium ion binding"/>
    <property type="evidence" value="ECO:0007669"/>
    <property type="project" value="TreeGrafter"/>
</dbReference>
<dbReference type="CDD" id="cd07516">
    <property type="entry name" value="HAD_Pase"/>
    <property type="match status" value="1"/>
</dbReference>
<reference evidence="1 2" key="1">
    <citation type="journal article" date="2019" name="Indoor Air">
        <title>Impacts of indoor surface finishes on bacterial viability.</title>
        <authorList>
            <person name="Hu J."/>
            <person name="Maamar S.B."/>
            <person name="Glawe A.J."/>
            <person name="Gottel N."/>
            <person name="Gilbert J.A."/>
            <person name="Hartmann E.M."/>
        </authorList>
    </citation>
    <scope>NUCLEOTIDE SEQUENCE [LARGE SCALE GENOMIC DNA]</scope>
    <source>
        <strain evidence="1 2">AF060A6</strain>
    </source>
</reference>
<protein>
    <submittedName>
        <fullName evidence="1">HAD family phosphatase</fullName>
    </submittedName>
</protein>
<dbReference type="PANTHER" id="PTHR10000">
    <property type="entry name" value="PHOSPHOSERINE PHOSPHATASE"/>
    <property type="match status" value="1"/>
</dbReference>
<dbReference type="GO" id="GO:0016791">
    <property type="term" value="F:phosphatase activity"/>
    <property type="evidence" value="ECO:0007669"/>
    <property type="project" value="TreeGrafter"/>
</dbReference>
<dbReference type="GO" id="GO:0005829">
    <property type="term" value="C:cytosol"/>
    <property type="evidence" value="ECO:0007669"/>
    <property type="project" value="TreeGrafter"/>
</dbReference>
<dbReference type="Gene3D" id="3.40.50.1000">
    <property type="entry name" value="HAD superfamily/HAD-like"/>
    <property type="match status" value="2"/>
</dbReference>
<accession>A0A4S3PQ86</accession>
<dbReference type="Proteomes" id="UP000306477">
    <property type="component" value="Unassembled WGS sequence"/>
</dbReference>
<dbReference type="Gene3D" id="3.30.1240.10">
    <property type="match status" value="2"/>
</dbReference>
<keyword evidence="2" id="KW-1185">Reference proteome</keyword>
<dbReference type="RefSeq" id="WP_136380141.1">
    <property type="nucleotide sequence ID" value="NZ_SLUB01000024.1"/>
</dbReference>
<dbReference type="SFLD" id="SFLDG01140">
    <property type="entry name" value="C2.B:_Phosphomannomutase_and_P"/>
    <property type="match status" value="1"/>
</dbReference>
<organism evidence="1 2">
    <name type="scientific">Bacillus timonensis</name>
    <dbReference type="NCBI Taxonomy" id="1033734"/>
    <lineage>
        <taxon>Bacteria</taxon>
        <taxon>Bacillati</taxon>
        <taxon>Bacillota</taxon>
        <taxon>Bacilli</taxon>
        <taxon>Bacillales</taxon>
        <taxon>Bacillaceae</taxon>
        <taxon>Bacillus</taxon>
    </lineage>
</organism>
<dbReference type="AlphaFoldDB" id="A0A4S3PQ86"/>
<dbReference type="InterPro" id="IPR006379">
    <property type="entry name" value="HAD-SF_hydro_IIB"/>
</dbReference>
<dbReference type="SFLD" id="SFLDS00003">
    <property type="entry name" value="Haloacid_Dehalogenase"/>
    <property type="match status" value="1"/>
</dbReference>
<evidence type="ECO:0000313" key="2">
    <source>
        <dbReference type="Proteomes" id="UP000306477"/>
    </source>
</evidence>
<comment type="caution">
    <text evidence="1">The sequence shown here is derived from an EMBL/GenBank/DDBJ whole genome shotgun (WGS) entry which is preliminary data.</text>
</comment>
<dbReference type="PROSITE" id="PS01229">
    <property type="entry name" value="COF_2"/>
    <property type="match status" value="1"/>
</dbReference>
<dbReference type="Pfam" id="PF08282">
    <property type="entry name" value="Hydrolase_3"/>
    <property type="match status" value="2"/>
</dbReference>
<proteinExistence type="predicted"/>
<dbReference type="OrthoDB" id="9781413at2"/>
<dbReference type="SUPFAM" id="SSF56784">
    <property type="entry name" value="HAD-like"/>
    <property type="match status" value="1"/>
</dbReference>
<dbReference type="PANTHER" id="PTHR10000:SF55">
    <property type="entry name" value="5-AMINO-6-(5-PHOSPHO-D-RIBITYLAMINO)URACIL PHOSPHATASE YCSE"/>
    <property type="match status" value="1"/>
</dbReference>
<dbReference type="NCBIfam" id="TIGR01484">
    <property type="entry name" value="HAD-SF-IIB"/>
    <property type="match status" value="1"/>
</dbReference>
<evidence type="ECO:0000313" key="1">
    <source>
        <dbReference type="EMBL" id="THE11807.1"/>
    </source>
</evidence>
<dbReference type="EMBL" id="SLUB01000024">
    <property type="protein sequence ID" value="THE11807.1"/>
    <property type="molecule type" value="Genomic_DNA"/>
</dbReference>
<dbReference type="STRING" id="1033734.GCA_000285535_00908"/>
<dbReference type="InterPro" id="IPR036412">
    <property type="entry name" value="HAD-like_sf"/>
</dbReference>
<dbReference type="InterPro" id="IPR023214">
    <property type="entry name" value="HAD_sf"/>
</dbReference>
<sequence length="252" mass="28512">MLPYRLLALDLDGTTLNDNKEITQSTKYWVKKAVQNGVIVSIATGRGRQSAETFRKELGLTSPMVFLNGAEIWKTPDDLLERHHLMTHDILRLHQLATQTNSWFWGFTEDRLIRKPDWQDELVNGKWMKFGLLNDNLSLIKELKVELEGWSHLEITQSADNNIEISTKGITKEYGIRKVCSLLDFGLDNVMAIGDSFNDFKLLTSVGLGVAMDNASPEVKNAADVITSSNEKDGVAKAICQYIFEKDYTEKL</sequence>
<name>A0A4S3PQ86_9BACI</name>
<gene>
    <name evidence="1" type="ORF">E1I69_13660</name>
</gene>